<dbReference type="EMBL" id="SDIL01000259">
    <property type="protein sequence ID" value="RXK34636.1"/>
    <property type="molecule type" value="Genomic_DNA"/>
</dbReference>
<name>A0A4Q1BAI4_TREME</name>
<accession>A0A4Q1BAI4</accession>
<gene>
    <name evidence="1" type="ORF">M231_08107</name>
</gene>
<evidence type="ECO:0000313" key="2">
    <source>
        <dbReference type="Proteomes" id="UP000289152"/>
    </source>
</evidence>
<organism evidence="1 2">
    <name type="scientific">Tremella mesenterica</name>
    <name type="common">Jelly fungus</name>
    <dbReference type="NCBI Taxonomy" id="5217"/>
    <lineage>
        <taxon>Eukaryota</taxon>
        <taxon>Fungi</taxon>
        <taxon>Dikarya</taxon>
        <taxon>Basidiomycota</taxon>
        <taxon>Agaricomycotina</taxon>
        <taxon>Tremellomycetes</taxon>
        <taxon>Tremellales</taxon>
        <taxon>Tremellaceae</taxon>
        <taxon>Tremella</taxon>
    </lineage>
</organism>
<sequence>MSQAWKAIGGTNGEAGYYREITDDEQGQVSNSIDHGVFFLEESTREDEYQILDASTIIFPQPTLSQTSTRLPNLHMLTSSPLPTNLPIISNLTNFSEKIPNVTKMLPSILPSISTRFKLDRMKLPSVSISRSSRQTSLCQIVPTI</sequence>
<reference evidence="1 2" key="1">
    <citation type="submission" date="2016-06" db="EMBL/GenBank/DDBJ databases">
        <title>Evolution of pathogenesis and genome organization in the Tremellales.</title>
        <authorList>
            <person name="Cuomo C."/>
            <person name="Litvintseva A."/>
            <person name="Heitman J."/>
            <person name="Chen Y."/>
            <person name="Sun S."/>
            <person name="Springer D."/>
            <person name="Dromer F."/>
            <person name="Young S."/>
            <person name="Zeng Q."/>
            <person name="Chapman S."/>
            <person name="Gujja S."/>
            <person name="Saif S."/>
            <person name="Birren B."/>
        </authorList>
    </citation>
    <scope>NUCLEOTIDE SEQUENCE [LARGE SCALE GENOMIC DNA]</scope>
    <source>
        <strain evidence="1 2">ATCC 28783</strain>
    </source>
</reference>
<evidence type="ECO:0000313" key="1">
    <source>
        <dbReference type="EMBL" id="RXK34636.1"/>
    </source>
</evidence>
<dbReference type="AlphaFoldDB" id="A0A4Q1BAI4"/>
<keyword evidence="2" id="KW-1185">Reference proteome</keyword>
<dbReference type="Proteomes" id="UP000289152">
    <property type="component" value="Unassembled WGS sequence"/>
</dbReference>
<protein>
    <submittedName>
        <fullName evidence="1">Uncharacterized protein</fullName>
    </submittedName>
</protein>
<comment type="caution">
    <text evidence="1">The sequence shown here is derived from an EMBL/GenBank/DDBJ whole genome shotgun (WGS) entry which is preliminary data.</text>
</comment>
<feature type="non-terminal residue" evidence="1">
    <location>
        <position position="145"/>
    </location>
</feature>
<proteinExistence type="predicted"/>
<dbReference type="InParanoid" id="A0A4Q1BAI4"/>